<gene>
    <name evidence="2" type="ORF">N7468_005173</name>
</gene>
<protein>
    <submittedName>
        <fullName evidence="2">Hyaluronan synthase</fullName>
    </submittedName>
</protein>
<evidence type="ECO:0000313" key="3">
    <source>
        <dbReference type="Proteomes" id="UP001150941"/>
    </source>
</evidence>
<accession>A0A9W9NYT0</accession>
<evidence type="ECO:0000313" key="2">
    <source>
        <dbReference type="EMBL" id="KAJ5232217.1"/>
    </source>
</evidence>
<dbReference type="RefSeq" id="XP_058330210.1">
    <property type="nucleotide sequence ID" value="XM_058474470.1"/>
</dbReference>
<evidence type="ECO:0000256" key="1">
    <source>
        <dbReference type="SAM" id="Phobius"/>
    </source>
</evidence>
<sequence length="80" mass="9165">MDSFSEKVYSGAPVFQQTGPEFLNFVGCLIVLPIYSIVTGYTRHPLTIDILLTIFAAEYNRYANDRRRRQLKSPPANLRL</sequence>
<dbReference type="AlphaFoldDB" id="A0A9W9NYT0"/>
<proteinExistence type="predicted"/>
<keyword evidence="1" id="KW-1133">Transmembrane helix</keyword>
<name>A0A9W9NYT0_9EURO</name>
<keyword evidence="1" id="KW-0812">Transmembrane</keyword>
<dbReference type="Proteomes" id="UP001150941">
    <property type="component" value="Unassembled WGS sequence"/>
</dbReference>
<keyword evidence="3" id="KW-1185">Reference proteome</keyword>
<keyword evidence="1" id="KW-0472">Membrane</keyword>
<comment type="caution">
    <text evidence="2">The sequence shown here is derived from an EMBL/GenBank/DDBJ whole genome shotgun (WGS) entry which is preliminary data.</text>
</comment>
<reference evidence="2" key="2">
    <citation type="journal article" date="2023" name="IMA Fungus">
        <title>Comparative genomic study of the Penicillium genus elucidates a diverse pangenome and 15 lateral gene transfer events.</title>
        <authorList>
            <person name="Petersen C."/>
            <person name="Sorensen T."/>
            <person name="Nielsen M.R."/>
            <person name="Sondergaard T.E."/>
            <person name="Sorensen J.L."/>
            <person name="Fitzpatrick D.A."/>
            <person name="Frisvad J.C."/>
            <person name="Nielsen K.L."/>
        </authorList>
    </citation>
    <scope>NUCLEOTIDE SEQUENCE</scope>
    <source>
        <strain evidence="2">IBT 19713</strain>
    </source>
</reference>
<organism evidence="2 3">
    <name type="scientific">Penicillium chermesinum</name>
    <dbReference type="NCBI Taxonomy" id="63820"/>
    <lineage>
        <taxon>Eukaryota</taxon>
        <taxon>Fungi</taxon>
        <taxon>Dikarya</taxon>
        <taxon>Ascomycota</taxon>
        <taxon>Pezizomycotina</taxon>
        <taxon>Eurotiomycetes</taxon>
        <taxon>Eurotiomycetidae</taxon>
        <taxon>Eurotiales</taxon>
        <taxon>Aspergillaceae</taxon>
        <taxon>Penicillium</taxon>
    </lineage>
</organism>
<reference evidence="2" key="1">
    <citation type="submission" date="2022-11" db="EMBL/GenBank/DDBJ databases">
        <authorList>
            <person name="Petersen C."/>
        </authorList>
    </citation>
    <scope>NUCLEOTIDE SEQUENCE</scope>
    <source>
        <strain evidence="2">IBT 19713</strain>
    </source>
</reference>
<feature type="transmembrane region" description="Helical" evidence="1">
    <location>
        <begin position="21"/>
        <end position="38"/>
    </location>
</feature>
<dbReference type="GeneID" id="83201773"/>
<dbReference type="EMBL" id="JAPQKS010000004">
    <property type="protein sequence ID" value="KAJ5232217.1"/>
    <property type="molecule type" value="Genomic_DNA"/>
</dbReference>